<dbReference type="Pfam" id="PF00628">
    <property type="entry name" value="PHD"/>
    <property type="match status" value="1"/>
</dbReference>
<protein>
    <recommendedName>
        <fullName evidence="19">Histone-lysine N-methyltransferase ATX3</fullName>
    </recommendedName>
</protein>
<accession>A0AAD2AE20</accession>
<evidence type="ECO:0000256" key="7">
    <source>
        <dbReference type="ARBA" id="ARBA00022853"/>
    </source>
</evidence>
<dbReference type="GO" id="GO:0048188">
    <property type="term" value="C:Set1C/COMPASS complex"/>
    <property type="evidence" value="ECO:0007669"/>
    <property type="project" value="UniProtKB-ARBA"/>
</dbReference>
<evidence type="ECO:0000256" key="9">
    <source>
        <dbReference type="ARBA" id="ARBA00052314"/>
    </source>
</evidence>
<dbReference type="PROSITE" id="PS50280">
    <property type="entry name" value="SET"/>
    <property type="match status" value="1"/>
</dbReference>
<dbReference type="InterPro" id="IPR010919">
    <property type="entry name" value="SAND-like_dom_sf"/>
</dbReference>
<evidence type="ECO:0000256" key="5">
    <source>
        <dbReference type="ARBA" id="ARBA00022771"/>
    </source>
</evidence>
<evidence type="ECO:0000313" key="18">
    <source>
        <dbReference type="Proteomes" id="UP000834106"/>
    </source>
</evidence>
<evidence type="ECO:0000256" key="6">
    <source>
        <dbReference type="ARBA" id="ARBA00022833"/>
    </source>
</evidence>
<keyword evidence="8" id="KW-0539">Nucleus</keyword>
<dbReference type="GO" id="GO:0016740">
    <property type="term" value="F:transferase activity"/>
    <property type="evidence" value="ECO:0007669"/>
    <property type="project" value="UniProtKB-KW"/>
</dbReference>
<gene>
    <name evidence="17" type="ORF">FPE_LOCUS33374</name>
</gene>
<dbReference type="PROSITE" id="PS51805">
    <property type="entry name" value="EPHD"/>
    <property type="match status" value="1"/>
</dbReference>
<feature type="domain" description="PHD-type" evidence="13">
    <location>
        <begin position="445"/>
        <end position="501"/>
    </location>
</feature>
<dbReference type="CDD" id="cd15495">
    <property type="entry name" value="PHD_ATX3_4_5_like"/>
    <property type="match status" value="1"/>
</dbReference>
<dbReference type="InterPro" id="IPR042011">
    <property type="entry name" value="ATX3/4/5_PHD"/>
</dbReference>
<evidence type="ECO:0000256" key="2">
    <source>
        <dbReference type="ARBA" id="ARBA00022679"/>
    </source>
</evidence>
<dbReference type="InterPro" id="IPR000313">
    <property type="entry name" value="PWWP_dom"/>
</dbReference>
<dbReference type="GO" id="GO:0006325">
    <property type="term" value="P:chromatin organization"/>
    <property type="evidence" value="ECO:0007669"/>
    <property type="project" value="UniProtKB-KW"/>
</dbReference>
<dbReference type="Gene3D" id="3.10.390.10">
    <property type="entry name" value="SAND domain-like"/>
    <property type="match status" value="1"/>
</dbReference>
<dbReference type="CDD" id="cd15663">
    <property type="entry name" value="ePHD_ATX3_4_5_like"/>
    <property type="match status" value="1"/>
</dbReference>
<dbReference type="PANTHER" id="PTHR13793:SF92">
    <property type="entry name" value="HISTONE-LYSINE N-METHYLTRANSFERASE ATX3"/>
    <property type="match status" value="1"/>
</dbReference>
<dbReference type="SMART" id="SM00317">
    <property type="entry name" value="SET"/>
    <property type="match status" value="1"/>
</dbReference>
<comment type="function">
    <text evidence="10">Histone methyltransferase.</text>
</comment>
<evidence type="ECO:0000259" key="14">
    <source>
        <dbReference type="PROSITE" id="PS50280"/>
    </source>
</evidence>
<dbReference type="GO" id="GO:0006357">
    <property type="term" value="P:regulation of transcription by RNA polymerase II"/>
    <property type="evidence" value="ECO:0007669"/>
    <property type="project" value="TreeGrafter"/>
</dbReference>
<evidence type="ECO:0000256" key="10">
    <source>
        <dbReference type="ARBA" id="ARBA00054897"/>
    </source>
</evidence>
<dbReference type="CDD" id="cd10518">
    <property type="entry name" value="SET_SETD1-like"/>
    <property type="match status" value="1"/>
</dbReference>
<evidence type="ECO:0000256" key="8">
    <source>
        <dbReference type="ARBA" id="ARBA00023242"/>
    </source>
</evidence>
<keyword evidence="2" id="KW-0808">Transferase</keyword>
<keyword evidence="5 11" id="KW-0863">Zinc-finger</keyword>
<dbReference type="SUPFAM" id="SSF57903">
    <property type="entry name" value="FYVE/PHD zinc finger"/>
    <property type="match status" value="2"/>
</dbReference>
<evidence type="ECO:0000256" key="12">
    <source>
        <dbReference type="SAM" id="MobiDB-lite"/>
    </source>
</evidence>
<dbReference type="SUPFAM" id="SSF82199">
    <property type="entry name" value="SET domain"/>
    <property type="match status" value="1"/>
</dbReference>
<feature type="domain" description="SET" evidence="14">
    <location>
        <begin position="924"/>
        <end position="1041"/>
    </location>
</feature>
<dbReference type="Pfam" id="PF13832">
    <property type="entry name" value="zf-HC5HC2H_2"/>
    <property type="match status" value="1"/>
</dbReference>
<evidence type="ECO:0008006" key="19">
    <source>
        <dbReference type="Google" id="ProtNLM"/>
    </source>
</evidence>
<dbReference type="InterPro" id="IPR025780">
    <property type="entry name" value="Hist-Lys_N-MeTrfase_ATX"/>
</dbReference>
<dbReference type="InterPro" id="IPR011011">
    <property type="entry name" value="Znf_FYVE_PHD"/>
</dbReference>
<reference evidence="17" key="1">
    <citation type="submission" date="2023-05" db="EMBL/GenBank/DDBJ databases">
        <authorList>
            <person name="Huff M."/>
        </authorList>
    </citation>
    <scope>NUCLEOTIDE SEQUENCE</scope>
</reference>
<dbReference type="Gene3D" id="3.30.40.10">
    <property type="entry name" value="Zinc/RING finger domain, C3HC4 (zinc finger)"/>
    <property type="match status" value="3"/>
</dbReference>
<dbReference type="InterPro" id="IPR013083">
    <property type="entry name" value="Znf_RING/FYVE/PHD"/>
</dbReference>
<keyword evidence="3" id="KW-0479">Metal-binding</keyword>
<comment type="subcellular location">
    <subcellularLocation>
        <location evidence="1">Nucleus</location>
    </subcellularLocation>
</comment>
<dbReference type="Gene3D" id="2.170.270.10">
    <property type="entry name" value="SET domain"/>
    <property type="match status" value="1"/>
</dbReference>
<dbReference type="InterPro" id="IPR019786">
    <property type="entry name" value="Zinc_finger_PHD-type_CS"/>
</dbReference>
<sequence>MIVKQMKKFEMPNLKRCKAEKKEVISGENEGESCSTVNSKKAKTTNGLFTVPVNQFVGSSINFPNNLPTRASFYTGEVNSIPQTKIQTQMGVNKPPLLKSSRGRSQVLPSKFNDSVLHSWKKEKSENDDYGSSTSETDNVGSGIHSKKKLKHHKFYNDEIYLVKKQQVEDQHGYRLHNTSLLPHSNTEYGYRDSSGSKMYSNSRSSVVSVNEGHSSVLPVVEIGGHSRREVNGFVGVQKMVKEKETVKKADFYQPEDFVLGDIVWAKCGKNFPAWPATVIDPLMEAPESVLRACVPGTLCVMFYGYSKSRQRDYAWIKAGMVFPFHEYMDRFQGQTKLYGSKPRDFQMAIEEAILAESGYSNPSVETVQETLPGTEPSEIKQATGLNQESKYYSIEQDSNDKRKETRPCESCGLIFPCRTMKKIKDKDAKAYFLCEHCIKLRKSKQYCGVCKQIWHHSDGGSWVCCDGCDVWVHAECANISSELLKHLEKVKYFCPECKAKSTPDSLILDKQQFDVRSAQNSGHIFPSDKITVVCNGVEGVYYSSLHLVQCRCGSCGAKKQSLSEWERHTGSRAKKWKSSVKVKGSNLTLEKWIVEYNAHGFDPLRLDKKKLFGLLQENYEPVYTKWTTERCAICRWVEDWDYNKMIICNRCQIAVHQECYGARNIQDFASWVCRACETPEVEKECCLCPVKGGALKPTDVGTLWVHVTCAWFRPEVAFSNAEMMEPATGLLRIPASSFAKACIICNQIHGSCTQCCKCATYFHAMCAFRAGYRMELHCEEKYGTQITKWVSYCAVHRMPSAENVLVIQTPNGVFSTGSLLQNQIQEQCLSGSRLISSRTAECFDSLPADTHEIDPMSAARCRIFKRSKRKRAGQESVFHRPMGPSRHAFDFIDCLTSHNQFEVGKVFSTFRERLSHLQRTEKYRVCFGKSKIHGWGLFARQNIQEGEMVFEYRGEQVRRSVADLREARYRSEGKDCYLFKISEEVVIDATNKGNIGRLINHSCMPNCYARIMSTGDEESRIVLVAKIDVSAGEELTYDYLFESDEHDEVKVPYEEDVWIEIAKFLDGVSLVMLATTCKWFNLIMMEDCVWKYACLRDLQVPDPGKVAFKWNKLYATAFDGCHSYMFRQQEKHIDWMRIGAFLFDSHSAFLTERLIGPLKVAKEDKIEKMLELEGYCMLNNIKAGIWIADLQLVRCPVCDLNTCDGTMQTLDARHIELFLHEGYQDGSWGYETLGSHDINKHADGASGGIFDMKHLQDQSTSDILDLKSWVGKQKDCQPKAMITLHAVAVKTNLQENEGLHIKYQAMKAGKDGEVVSIRISQQLL</sequence>
<dbReference type="Pfam" id="PF00856">
    <property type="entry name" value="SET"/>
    <property type="match status" value="1"/>
</dbReference>
<keyword evidence="18" id="KW-1185">Reference proteome</keyword>
<dbReference type="InterPro" id="IPR046341">
    <property type="entry name" value="SET_dom_sf"/>
</dbReference>
<keyword evidence="4" id="KW-0677">Repeat</keyword>
<feature type="compositionally biased region" description="Polar residues" evidence="12">
    <location>
        <begin position="130"/>
        <end position="140"/>
    </location>
</feature>
<dbReference type="CDD" id="cd15517">
    <property type="entry name" value="PHD_TCF19_like"/>
    <property type="match status" value="1"/>
</dbReference>
<dbReference type="PROSITE" id="PS01359">
    <property type="entry name" value="ZF_PHD_1"/>
    <property type="match status" value="1"/>
</dbReference>
<dbReference type="Pfam" id="PF00855">
    <property type="entry name" value="PWWP"/>
    <property type="match status" value="1"/>
</dbReference>
<dbReference type="Pfam" id="PF13831">
    <property type="entry name" value="PHD_2"/>
    <property type="match status" value="1"/>
</dbReference>
<evidence type="ECO:0000256" key="11">
    <source>
        <dbReference type="PROSITE-ProRule" id="PRU00146"/>
    </source>
</evidence>
<dbReference type="SUPFAM" id="SSF81383">
    <property type="entry name" value="F-box domain"/>
    <property type="match status" value="1"/>
</dbReference>
<keyword evidence="6" id="KW-0862">Zinc</keyword>
<dbReference type="SUPFAM" id="SSF63748">
    <property type="entry name" value="Tudor/PWWP/MBT"/>
    <property type="match status" value="1"/>
</dbReference>
<dbReference type="InterPro" id="IPR019787">
    <property type="entry name" value="Znf_PHD-finger"/>
</dbReference>
<dbReference type="EMBL" id="OU503057">
    <property type="protein sequence ID" value="CAI9785944.1"/>
    <property type="molecule type" value="Genomic_DNA"/>
</dbReference>
<evidence type="ECO:0000259" key="16">
    <source>
        <dbReference type="PROSITE" id="PS51805"/>
    </source>
</evidence>
<evidence type="ECO:0000259" key="15">
    <source>
        <dbReference type="PROSITE" id="PS50812"/>
    </source>
</evidence>
<dbReference type="GO" id="GO:0008270">
    <property type="term" value="F:zinc ion binding"/>
    <property type="evidence" value="ECO:0007669"/>
    <property type="project" value="UniProtKB-KW"/>
</dbReference>
<feature type="domain" description="PWWP" evidence="15">
    <location>
        <begin position="260"/>
        <end position="328"/>
    </location>
</feature>
<dbReference type="InterPro" id="IPR034732">
    <property type="entry name" value="EPHD"/>
</dbReference>
<feature type="domain" description="PHD-type" evidence="16">
    <location>
        <begin position="683"/>
        <end position="798"/>
    </location>
</feature>
<evidence type="ECO:0000259" key="13">
    <source>
        <dbReference type="PROSITE" id="PS50016"/>
    </source>
</evidence>
<dbReference type="FunFam" id="3.30.40.10:FF:000464">
    <property type="entry name" value="Histone-lysine N-methyltransferase"/>
    <property type="match status" value="1"/>
</dbReference>
<evidence type="ECO:0000313" key="17">
    <source>
        <dbReference type="EMBL" id="CAI9785944.1"/>
    </source>
</evidence>
<name>A0AAD2AE20_9LAMI</name>
<evidence type="ECO:0000256" key="1">
    <source>
        <dbReference type="ARBA" id="ARBA00004123"/>
    </source>
</evidence>
<dbReference type="SMART" id="SM00293">
    <property type="entry name" value="PWWP"/>
    <property type="match status" value="1"/>
</dbReference>
<dbReference type="Gene3D" id="1.20.1280.50">
    <property type="match status" value="1"/>
</dbReference>
<comment type="catalytic activity">
    <reaction evidence="9">
        <text>L-lysyl-[histone] + S-adenosyl-L-methionine = N(6)-methyl-L-lysyl-[histone] + S-adenosyl-L-homocysteine + H(+)</text>
        <dbReference type="Rhea" id="RHEA:10024"/>
        <dbReference type="Rhea" id="RHEA-COMP:9845"/>
        <dbReference type="Rhea" id="RHEA-COMP:9846"/>
        <dbReference type="ChEBI" id="CHEBI:15378"/>
        <dbReference type="ChEBI" id="CHEBI:29969"/>
        <dbReference type="ChEBI" id="CHEBI:57856"/>
        <dbReference type="ChEBI" id="CHEBI:59789"/>
        <dbReference type="ChEBI" id="CHEBI:61929"/>
    </reaction>
</comment>
<proteinExistence type="predicted"/>
<organism evidence="17 18">
    <name type="scientific">Fraxinus pennsylvanica</name>
    <dbReference type="NCBI Taxonomy" id="56036"/>
    <lineage>
        <taxon>Eukaryota</taxon>
        <taxon>Viridiplantae</taxon>
        <taxon>Streptophyta</taxon>
        <taxon>Embryophyta</taxon>
        <taxon>Tracheophyta</taxon>
        <taxon>Spermatophyta</taxon>
        <taxon>Magnoliopsida</taxon>
        <taxon>eudicotyledons</taxon>
        <taxon>Gunneridae</taxon>
        <taxon>Pentapetalae</taxon>
        <taxon>asterids</taxon>
        <taxon>lamiids</taxon>
        <taxon>Lamiales</taxon>
        <taxon>Oleaceae</taxon>
        <taxon>Oleeae</taxon>
        <taxon>Fraxinus</taxon>
    </lineage>
</organism>
<dbReference type="InterPro" id="IPR001965">
    <property type="entry name" value="Znf_PHD"/>
</dbReference>
<dbReference type="PROSITE" id="PS51566">
    <property type="entry name" value="SAM_MT43_TRX_MLL"/>
    <property type="match status" value="1"/>
</dbReference>
<dbReference type="InterPro" id="IPR041955">
    <property type="entry name" value="ATX3/4/5_ePHD"/>
</dbReference>
<dbReference type="Gene3D" id="2.30.30.140">
    <property type="match status" value="1"/>
</dbReference>
<dbReference type="InterPro" id="IPR036047">
    <property type="entry name" value="F-box-like_dom_sf"/>
</dbReference>
<dbReference type="Proteomes" id="UP000834106">
    <property type="component" value="Chromosome 22"/>
</dbReference>
<dbReference type="CDD" id="cd20143">
    <property type="entry name" value="PWWP_AtATX3-like"/>
    <property type="match status" value="1"/>
</dbReference>
<feature type="domain" description="PHD-type" evidence="13">
    <location>
        <begin position="629"/>
        <end position="680"/>
    </location>
</feature>
<evidence type="ECO:0000256" key="3">
    <source>
        <dbReference type="ARBA" id="ARBA00022723"/>
    </source>
</evidence>
<dbReference type="InterPro" id="IPR001214">
    <property type="entry name" value="SET_dom"/>
</dbReference>
<dbReference type="SMART" id="SM00249">
    <property type="entry name" value="PHD"/>
    <property type="match status" value="3"/>
</dbReference>
<dbReference type="FunFam" id="2.170.270.10:FF:000058">
    <property type="entry name" value="Histone-lysine N-methyltransferase"/>
    <property type="match status" value="1"/>
</dbReference>
<feature type="region of interest" description="Disordered" evidence="12">
    <location>
        <begin position="123"/>
        <end position="147"/>
    </location>
</feature>
<keyword evidence="7" id="KW-0156">Chromatin regulator</keyword>
<dbReference type="PANTHER" id="PTHR13793">
    <property type="entry name" value="PHD FINGER PROTEINS"/>
    <property type="match status" value="1"/>
</dbReference>
<evidence type="ECO:0000256" key="4">
    <source>
        <dbReference type="ARBA" id="ARBA00022737"/>
    </source>
</evidence>
<dbReference type="PROSITE" id="PS50812">
    <property type="entry name" value="PWWP"/>
    <property type="match status" value="1"/>
</dbReference>
<dbReference type="InterPro" id="IPR050701">
    <property type="entry name" value="Histone_Mod_Regulator"/>
</dbReference>
<dbReference type="PROSITE" id="PS50016">
    <property type="entry name" value="ZF_PHD_2"/>
    <property type="match status" value="2"/>
</dbReference>